<feature type="transmembrane region" description="Helical" evidence="2">
    <location>
        <begin position="198"/>
        <end position="220"/>
    </location>
</feature>
<dbReference type="Gene3D" id="1.20.1250.20">
    <property type="entry name" value="MFS general substrate transporter like domains"/>
    <property type="match status" value="2"/>
</dbReference>
<dbReference type="EMBL" id="MNPL01008932">
    <property type="protein sequence ID" value="OQR73979.1"/>
    <property type="molecule type" value="Genomic_DNA"/>
</dbReference>
<gene>
    <name evidence="3" type="ORF">BIW11_03481</name>
</gene>
<feature type="transmembrane region" description="Helical" evidence="2">
    <location>
        <begin position="402"/>
        <end position="425"/>
    </location>
</feature>
<evidence type="ECO:0000313" key="4">
    <source>
        <dbReference type="Proteomes" id="UP000192247"/>
    </source>
</evidence>
<dbReference type="GO" id="GO:0008028">
    <property type="term" value="F:monocarboxylic acid transmembrane transporter activity"/>
    <property type="evidence" value="ECO:0007669"/>
    <property type="project" value="TreeGrafter"/>
</dbReference>
<dbReference type="Pfam" id="PF07690">
    <property type="entry name" value="MFS_1"/>
    <property type="match status" value="1"/>
</dbReference>
<dbReference type="Proteomes" id="UP000192247">
    <property type="component" value="Unassembled WGS sequence"/>
</dbReference>
<dbReference type="InterPro" id="IPR050327">
    <property type="entry name" value="Proton-linked_MCT"/>
</dbReference>
<feature type="transmembrane region" description="Helical" evidence="2">
    <location>
        <begin position="527"/>
        <end position="546"/>
    </location>
</feature>
<name>A0A1V9XKH4_9ACAR</name>
<feature type="compositionally biased region" description="Basic and acidic residues" evidence="1">
    <location>
        <begin position="28"/>
        <end position="37"/>
    </location>
</feature>
<feature type="transmembrane region" description="Helical" evidence="2">
    <location>
        <begin position="468"/>
        <end position="488"/>
    </location>
</feature>
<feature type="transmembrane region" description="Helical" evidence="2">
    <location>
        <begin position="494"/>
        <end position="520"/>
    </location>
</feature>
<accession>A0A1V9XKH4</accession>
<dbReference type="PANTHER" id="PTHR11360:SF303">
    <property type="entry name" value="MAJOR FACILITATOR SUPERFAMILY (MFS) PROFILE DOMAIN-CONTAINING PROTEIN"/>
    <property type="match status" value="1"/>
</dbReference>
<keyword evidence="4" id="KW-1185">Reference proteome</keyword>
<evidence type="ECO:0000313" key="3">
    <source>
        <dbReference type="EMBL" id="OQR73979.1"/>
    </source>
</evidence>
<proteinExistence type="predicted"/>
<feature type="compositionally biased region" description="Polar residues" evidence="1">
    <location>
        <begin position="7"/>
        <end position="22"/>
    </location>
</feature>
<evidence type="ECO:0000256" key="2">
    <source>
        <dbReference type="SAM" id="Phobius"/>
    </source>
</evidence>
<dbReference type="InParanoid" id="A0A1V9XKH4"/>
<feature type="region of interest" description="Disordered" evidence="1">
    <location>
        <begin position="1"/>
        <end position="37"/>
    </location>
</feature>
<evidence type="ECO:0000256" key="1">
    <source>
        <dbReference type="SAM" id="MobiDB-lite"/>
    </source>
</evidence>
<feature type="compositionally biased region" description="Low complexity" evidence="1">
    <location>
        <begin position="250"/>
        <end position="262"/>
    </location>
</feature>
<feature type="transmembrane region" description="Helical" evidence="2">
    <location>
        <begin position="83"/>
        <end position="101"/>
    </location>
</feature>
<organism evidence="3 4">
    <name type="scientific">Tropilaelaps mercedesae</name>
    <dbReference type="NCBI Taxonomy" id="418985"/>
    <lineage>
        <taxon>Eukaryota</taxon>
        <taxon>Metazoa</taxon>
        <taxon>Ecdysozoa</taxon>
        <taxon>Arthropoda</taxon>
        <taxon>Chelicerata</taxon>
        <taxon>Arachnida</taxon>
        <taxon>Acari</taxon>
        <taxon>Parasitiformes</taxon>
        <taxon>Mesostigmata</taxon>
        <taxon>Gamasina</taxon>
        <taxon>Dermanyssoidea</taxon>
        <taxon>Laelapidae</taxon>
        <taxon>Tropilaelaps</taxon>
    </lineage>
</organism>
<dbReference type="PANTHER" id="PTHR11360">
    <property type="entry name" value="MONOCARBOXYLATE TRANSPORTER"/>
    <property type="match status" value="1"/>
</dbReference>
<dbReference type="SUPFAM" id="SSF103473">
    <property type="entry name" value="MFS general substrate transporter"/>
    <property type="match status" value="1"/>
</dbReference>
<protein>
    <submittedName>
        <fullName evidence="3">Monocarboxylate transporter 9-like</fullName>
    </submittedName>
</protein>
<feature type="region of interest" description="Disordered" evidence="1">
    <location>
        <begin position="250"/>
        <end position="287"/>
    </location>
</feature>
<feature type="transmembrane region" description="Helical" evidence="2">
    <location>
        <begin position="108"/>
        <end position="128"/>
    </location>
</feature>
<feature type="transmembrane region" description="Helical" evidence="2">
    <location>
        <begin position="437"/>
        <end position="456"/>
    </location>
</feature>
<feature type="compositionally biased region" description="Polar residues" evidence="1">
    <location>
        <begin position="263"/>
        <end position="277"/>
    </location>
</feature>
<reference evidence="3 4" key="1">
    <citation type="journal article" date="2017" name="Gigascience">
        <title>Draft genome of the honey bee ectoparasitic mite, Tropilaelaps mercedesae, is shaped by the parasitic life history.</title>
        <authorList>
            <person name="Dong X."/>
            <person name="Armstrong S.D."/>
            <person name="Xia D."/>
            <person name="Makepeace B.L."/>
            <person name="Darby A.C."/>
            <person name="Kadowaki T."/>
        </authorList>
    </citation>
    <scope>NUCLEOTIDE SEQUENCE [LARGE SCALE GENOMIC DNA]</scope>
    <source>
        <strain evidence="3">Wuxi-XJTLU</strain>
    </source>
</reference>
<dbReference type="OrthoDB" id="6499973at2759"/>
<keyword evidence="2" id="KW-0812">Transmembrane</keyword>
<feature type="transmembrane region" description="Helical" evidence="2">
    <location>
        <begin position="47"/>
        <end position="71"/>
    </location>
</feature>
<comment type="caution">
    <text evidence="3">The sequence shown here is derived from an EMBL/GenBank/DDBJ whole genome shotgun (WGS) entry which is preliminary data.</text>
</comment>
<dbReference type="InterPro" id="IPR036259">
    <property type="entry name" value="MFS_trans_sf"/>
</dbReference>
<dbReference type="CDD" id="cd06174">
    <property type="entry name" value="MFS"/>
    <property type="match status" value="1"/>
</dbReference>
<sequence>MIPEARNIQTAEETSASISGSAVKTKPNKQEERKNKYGPDSWEGWRMVIYCFANTFLLGGSTRSAAVLYVAVMETFNVDRGEAAWPISLITGFVNFSGILSGPLSTKLGLRVTCIIGGCVSCICLGLCYFANNIMVLTILFGILNGIGIGLMYNLNPVILTHYFKKYKSIALGINYTGSTIAAMVFPKFMEFLYFNFGLHRLFLIFAGIMLVAPVMSSFMHRPSWRKKKMQAPNISQEIVRRLTLGSIKASSTTRSRANTATKEPSQSIRSRTTTMRSHAGSITARERTRSTSINVMRLNIGTQGKEEPDFISAMDVGMGVLPHSTIDDDFDESCASPLDEIKVREEQSRPQNRLTHLQVQIPTLSATVDHNKGADLELNEVSEALEEERELSLTEIFCNPLFYLLIVSYLMFCTYTDILITVMVDLLTDKGVDQSTAIATIPLISVTDMAGRLLLPFLVDKGLIDRKVIFSINYFCLGGLSLIIPLFRDYSILIGLFLLVGWFYGSTIVMCTVIVCDLLGVHNLAVANGLIYSSAGLIAFGRPALIG</sequence>
<keyword evidence="2" id="KW-0472">Membrane</keyword>
<dbReference type="InterPro" id="IPR011701">
    <property type="entry name" value="MFS"/>
</dbReference>
<feature type="transmembrane region" description="Helical" evidence="2">
    <location>
        <begin position="167"/>
        <end position="186"/>
    </location>
</feature>
<dbReference type="AlphaFoldDB" id="A0A1V9XKH4"/>
<keyword evidence="2" id="KW-1133">Transmembrane helix</keyword>
<feature type="transmembrane region" description="Helical" evidence="2">
    <location>
        <begin position="134"/>
        <end position="155"/>
    </location>
</feature>